<proteinExistence type="predicted"/>
<keyword evidence="1" id="KW-1133">Transmembrane helix</keyword>
<dbReference type="Pfam" id="PF07841">
    <property type="entry name" value="DM4_12"/>
    <property type="match status" value="1"/>
</dbReference>
<keyword evidence="1" id="KW-0472">Membrane</keyword>
<evidence type="ECO:0000313" key="3">
    <source>
        <dbReference type="EMBL" id="OXA60979.1"/>
    </source>
</evidence>
<name>A0A226ETY2_FOLCA</name>
<feature type="chain" id="PRO_5012195146" evidence="2">
    <location>
        <begin position="25"/>
        <end position="270"/>
    </location>
</feature>
<evidence type="ECO:0000313" key="4">
    <source>
        <dbReference type="Proteomes" id="UP000198287"/>
    </source>
</evidence>
<evidence type="ECO:0000256" key="2">
    <source>
        <dbReference type="SAM" id="SignalP"/>
    </source>
</evidence>
<dbReference type="OrthoDB" id="6348902at2759"/>
<protein>
    <submittedName>
        <fullName evidence="3">Uncharacterized protein</fullName>
    </submittedName>
</protein>
<feature type="signal peptide" evidence="2">
    <location>
        <begin position="1"/>
        <end position="24"/>
    </location>
</feature>
<accession>A0A226ETY2</accession>
<comment type="caution">
    <text evidence="3">The sequence shown here is derived from an EMBL/GenBank/DDBJ whole genome shotgun (WGS) entry which is preliminary data.</text>
</comment>
<feature type="transmembrane region" description="Helical" evidence="1">
    <location>
        <begin position="102"/>
        <end position="127"/>
    </location>
</feature>
<sequence>MKGWFYLTLELVILSLSKLKCAESEKFSMPDYPSGDMLGDPFSNGFDENDESRTFDSFGSAGDSFVKKRLYNTSIALTASMFTYYLPSQTEAGTITDLVNQAVYGLFGTLAVSLIFAVPVLLTGVMYKPDTSSRSINGAEGTESSWATSPIMKIENVRQIFNEEFRDAIGLDYEKCLKKTICEAHRSPKNKKYGLLALPFQMFYPPNKKGSSTSRATSYQLAAAEGAYSKSDCSKRYQCFFDTLDLATFLIDWYRLNNDPEYTPKETDFD</sequence>
<dbReference type="AlphaFoldDB" id="A0A226ETY2"/>
<evidence type="ECO:0000256" key="1">
    <source>
        <dbReference type="SAM" id="Phobius"/>
    </source>
</evidence>
<organism evidence="3 4">
    <name type="scientific">Folsomia candida</name>
    <name type="common">Springtail</name>
    <dbReference type="NCBI Taxonomy" id="158441"/>
    <lineage>
        <taxon>Eukaryota</taxon>
        <taxon>Metazoa</taxon>
        <taxon>Ecdysozoa</taxon>
        <taxon>Arthropoda</taxon>
        <taxon>Hexapoda</taxon>
        <taxon>Collembola</taxon>
        <taxon>Entomobryomorpha</taxon>
        <taxon>Isotomoidea</taxon>
        <taxon>Isotomidae</taxon>
        <taxon>Proisotominae</taxon>
        <taxon>Folsomia</taxon>
    </lineage>
</organism>
<dbReference type="EMBL" id="LNIX01000002">
    <property type="protein sequence ID" value="OXA60979.1"/>
    <property type="molecule type" value="Genomic_DNA"/>
</dbReference>
<dbReference type="InterPro" id="IPR006631">
    <property type="entry name" value="DM4_12"/>
</dbReference>
<keyword evidence="4" id="KW-1185">Reference proteome</keyword>
<dbReference type="Proteomes" id="UP000198287">
    <property type="component" value="Unassembled WGS sequence"/>
</dbReference>
<keyword evidence="1" id="KW-0812">Transmembrane</keyword>
<reference evidence="3 4" key="1">
    <citation type="submission" date="2015-12" db="EMBL/GenBank/DDBJ databases">
        <title>The genome of Folsomia candida.</title>
        <authorList>
            <person name="Faddeeva A."/>
            <person name="Derks M.F."/>
            <person name="Anvar Y."/>
            <person name="Smit S."/>
            <person name="Van Straalen N."/>
            <person name="Roelofs D."/>
        </authorList>
    </citation>
    <scope>NUCLEOTIDE SEQUENCE [LARGE SCALE GENOMIC DNA]</scope>
    <source>
        <strain evidence="3 4">VU population</strain>
        <tissue evidence="3">Whole body</tissue>
    </source>
</reference>
<gene>
    <name evidence="3" type="ORF">Fcan01_05602</name>
</gene>
<keyword evidence="2" id="KW-0732">Signal</keyword>